<dbReference type="EMBL" id="CAKKTJ010000276">
    <property type="protein sequence ID" value="CAH0478785.1"/>
    <property type="molecule type" value="Genomic_DNA"/>
</dbReference>
<sequence>MDRRELRPKRELLTLLQRLNDCVGVSARHVYTHQLTPTELLQRPLSETRRLLPELCSFVDSLVPVVTANNNNNTIACLPSSLVRRALHHPDAQWLSRSARQSGISALLCQQLVRLARQDCNNDNQDRDYTMYWPAAELTMHVILDALLSPCVERLGQAPDACKWRSLQPKPRFHAMTCFPVWSAVLPFAALMGIRFPDVFQQVLQSRQCLEKRIYQVNCNFALVTGIWRLVEELDRGDKKKQSAVTRVMASLLSFVSDRILLCCRNVRDDKKQMDSHLEDQLLEKFFTGMQTFSFKSWRADDVLKQTLVSVLQNALASIACEAKIRTVPQRVVVFTAAACMIVKDLAVDIVSMVMKQINDMDTYSGEDRQPLLAFLVGFCAHVDLVPLTSVLEVLELLMTSYKAVAHNANFEPLRQRQHELVFYIVYVTLCRHESVDILRREVSSNAVAAMKLLTQFQMQLCNEIAYEDFQVAAPVHWMARVWKHWVFLSDTEVQSFVSEAQEYDTETEQEYKKRMATWQALEARIAFKLSSFSLFGQMKTLVKPHLISSSLTELNDENGLVVRARKRRRTGKTCTTNVNPEHLERSFNVLLLPDVMERVCSYMSAKRLCRMALVCRHFAKLSHQASLWRQLYLRIGSSIGKKQSLLPAMPVECHHGESYKHNWRQMYQERWQVLRRLRRMQRRVMKAKQSRRREESMTSNEVSSSSIHTAMFVPLLSVPIGVCTALDIMLSNLSLCYITVTFYTIVKSGGNVWNLVFSICMGHQRPSWSLVGVIVLISSGIGLASYGSAHFVLSGFLLVLTASVMGTLRWVLTQSLLQSMEDKNGAIKNKVLAVVYYVSPASAIGLLPIALFTEGREYTTSRFVLDSQLLMLSLIFIFISGCLAFVLIFIEILLVKKTSALSLGIAGSFKDVTQVLLAVFIFGDQLIAINVFGLVVATCGMLFYTFIKHTSANVTSDSRDGNSKGYQRVPTSTVDLKEDRAMSLSVATTGKKALYSVYGVELVRRESNEYYIAPGSVAHV</sequence>
<keyword evidence="4 5" id="KW-0472">Membrane</keyword>
<dbReference type="Gene3D" id="1.20.1280.50">
    <property type="match status" value="1"/>
</dbReference>
<comment type="subcellular location">
    <subcellularLocation>
        <location evidence="1">Membrane</location>
        <topology evidence="1">Multi-pass membrane protein</topology>
    </subcellularLocation>
</comment>
<feature type="domain" description="F-box" evidence="7">
    <location>
        <begin position="595"/>
        <end position="635"/>
    </location>
</feature>
<keyword evidence="3 5" id="KW-1133">Transmembrane helix</keyword>
<evidence type="ECO:0000256" key="4">
    <source>
        <dbReference type="ARBA" id="ARBA00023136"/>
    </source>
</evidence>
<dbReference type="InterPro" id="IPR001810">
    <property type="entry name" value="F-box_dom"/>
</dbReference>
<proteinExistence type="predicted"/>
<evidence type="ECO:0000313" key="9">
    <source>
        <dbReference type="Proteomes" id="UP001160483"/>
    </source>
</evidence>
<feature type="transmembrane region" description="Helical" evidence="5">
    <location>
        <begin position="928"/>
        <end position="948"/>
    </location>
</feature>
<feature type="domain" description="Sugar phosphate transporter" evidence="6">
    <location>
        <begin position="719"/>
        <end position="945"/>
    </location>
</feature>
<evidence type="ECO:0000256" key="5">
    <source>
        <dbReference type="SAM" id="Phobius"/>
    </source>
</evidence>
<evidence type="ECO:0000256" key="1">
    <source>
        <dbReference type="ARBA" id="ARBA00004141"/>
    </source>
</evidence>
<dbReference type="Pfam" id="PF03151">
    <property type="entry name" value="TPT"/>
    <property type="match status" value="1"/>
</dbReference>
<evidence type="ECO:0008006" key="10">
    <source>
        <dbReference type="Google" id="ProtNLM"/>
    </source>
</evidence>
<comment type="caution">
    <text evidence="8">The sequence shown here is derived from an EMBL/GenBank/DDBJ whole genome shotgun (WGS) entry which is preliminary data.</text>
</comment>
<dbReference type="InterPro" id="IPR036047">
    <property type="entry name" value="F-box-like_dom_sf"/>
</dbReference>
<feature type="transmembrane region" description="Helical" evidence="5">
    <location>
        <begin position="873"/>
        <end position="895"/>
    </location>
</feature>
<dbReference type="InterPro" id="IPR004853">
    <property type="entry name" value="Sugar_P_trans_dom"/>
</dbReference>
<feature type="transmembrane region" description="Helical" evidence="5">
    <location>
        <begin position="729"/>
        <end position="747"/>
    </location>
</feature>
<evidence type="ECO:0000313" key="8">
    <source>
        <dbReference type="EMBL" id="CAH0478785.1"/>
    </source>
</evidence>
<feature type="transmembrane region" description="Helical" evidence="5">
    <location>
        <begin position="834"/>
        <end position="853"/>
    </location>
</feature>
<feature type="transmembrane region" description="Helical" evidence="5">
    <location>
        <begin position="793"/>
        <end position="813"/>
    </location>
</feature>
<dbReference type="PANTHER" id="PTHR11132">
    <property type="entry name" value="SOLUTE CARRIER FAMILY 35"/>
    <property type="match status" value="1"/>
</dbReference>
<dbReference type="GO" id="GO:0016020">
    <property type="term" value="C:membrane"/>
    <property type="evidence" value="ECO:0007669"/>
    <property type="project" value="UniProtKB-SubCell"/>
</dbReference>
<reference evidence="8" key="1">
    <citation type="submission" date="2021-11" db="EMBL/GenBank/DDBJ databases">
        <authorList>
            <person name="Islam A."/>
            <person name="Islam S."/>
            <person name="Flora M.S."/>
            <person name="Rahman M."/>
            <person name="Ziaur R.M."/>
            <person name="Epstein J.H."/>
            <person name="Hassan M."/>
            <person name="Klassen M."/>
            <person name="Woodard K."/>
            <person name="Webb A."/>
            <person name="Webby R.J."/>
            <person name="El Zowalaty M.E."/>
        </authorList>
    </citation>
    <scope>NUCLEOTIDE SEQUENCE</scope>
    <source>
        <strain evidence="8">Pbs3</strain>
    </source>
</reference>
<name>A0AAU9L1Z1_9STRA</name>
<feature type="transmembrane region" description="Helical" evidence="5">
    <location>
        <begin position="768"/>
        <end position="787"/>
    </location>
</feature>
<dbReference type="Pfam" id="PF12937">
    <property type="entry name" value="F-box-like"/>
    <property type="match status" value="1"/>
</dbReference>
<dbReference type="AlphaFoldDB" id="A0AAU9L1Z1"/>
<accession>A0AAU9L1Z1</accession>
<feature type="transmembrane region" description="Helical" evidence="5">
    <location>
        <begin position="902"/>
        <end position="922"/>
    </location>
</feature>
<dbReference type="InterPro" id="IPR050186">
    <property type="entry name" value="TPT_transporter"/>
</dbReference>
<protein>
    <recommendedName>
        <fullName evidence="10">F-box domain-containing protein</fullName>
    </recommendedName>
</protein>
<evidence type="ECO:0000256" key="3">
    <source>
        <dbReference type="ARBA" id="ARBA00022989"/>
    </source>
</evidence>
<keyword evidence="2 5" id="KW-0812">Transmembrane</keyword>
<evidence type="ECO:0000259" key="6">
    <source>
        <dbReference type="Pfam" id="PF03151"/>
    </source>
</evidence>
<gene>
    <name evidence="8" type="ORF">PBS003_LOCUS5467</name>
</gene>
<dbReference type="SUPFAM" id="SSF81383">
    <property type="entry name" value="F-box domain"/>
    <property type="match status" value="1"/>
</dbReference>
<organism evidence="8 9">
    <name type="scientific">Peronospora belbahrii</name>
    <dbReference type="NCBI Taxonomy" id="622444"/>
    <lineage>
        <taxon>Eukaryota</taxon>
        <taxon>Sar</taxon>
        <taxon>Stramenopiles</taxon>
        <taxon>Oomycota</taxon>
        <taxon>Peronosporomycetes</taxon>
        <taxon>Peronosporales</taxon>
        <taxon>Peronosporaceae</taxon>
        <taxon>Peronospora</taxon>
    </lineage>
</organism>
<evidence type="ECO:0000259" key="7">
    <source>
        <dbReference type="Pfam" id="PF12937"/>
    </source>
</evidence>
<evidence type="ECO:0000256" key="2">
    <source>
        <dbReference type="ARBA" id="ARBA00022692"/>
    </source>
</evidence>
<dbReference type="Proteomes" id="UP001160483">
    <property type="component" value="Unassembled WGS sequence"/>
</dbReference>